<evidence type="ECO:0000313" key="2">
    <source>
        <dbReference type="EMBL" id="KAA1100361.1"/>
    </source>
</evidence>
<organism evidence="2 3">
    <name type="scientific">Puccinia graminis f. sp. tritici</name>
    <dbReference type="NCBI Taxonomy" id="56615"/>
    <lineage>
        <taxon>Eukaryota</taxon>
        <taxon>Fungi</taxon>
        <taxon>Dikarya</taxon>
        <taxon>Basidiomycota</taxon>
        <taxon>Pucciniomycotina</taxon>
        <taxon>Pucciniomycetes</taxon>
        <taxon>Pucciniales</taxon>
        <taxon>Pucciniaceae</taxon>
        <taxon>Puccinia</taxon>
    </lineage>
</organism>
<sequence length="112" mass="12058">MRLGPRPTHTTQARGFDPQLGWSPPSPALPFLLSTTISPSGPADGPPDRPTTGPRARSSTGQTPLEQTGTPDDPIKTPDPAHALISLDPIRSDPIRSDPIRRRKIASWVQIL</sequence>
<feature type="compositionally biased region" description="Polar residues" evidence="1">
    <location>
        <begin position="57"/>
        <end position="70"/>
    </location>
</feature>
<evidence type="ECO:0000256" key="1">
    <source>
        <dbReference type="SAM" id="MobiDB-lite"/>
    </source>
</evidence>
<dbReference type="AlphaFoldDB" id="A0A5B0PGQ4"/>
<comment type="caution">
    <text evidence="2">The sequence shown here is derived from an EMBL/GenBank/DDBJ whole genome shotgun (WGS) entry which is preliminary data.</text>
</comment>
<gene>
    <name evidence="2" type="ORF">PGTUg99_022917</name>
</gene>
<proteinExistence type="predicted"/>
<protein>
    <submittedName>
        <fullName evidence="2">Uncharacterized protein</fullName>
    </submittedName>
</protein>
<feature type="region of interest" description="Disordered" evidence="1">
    <location>
        <begin position="1"/>
        <end position="99"/>
    </location>
</feature>
<dbReference type="EMBL" id="VDEP01000341">
    <property type="protein sequence ID" value="KAA1100361.1"/>
    <property type="molecule type" value="Genomic_DNA"/>
</dbReference>
<feature type="compositionally biased region" description="Basic and acidic residues" evidence="1">
    <location>
        <begin position="90"/>
        <end position="99"/>
    </location>
</feature>
<dbReference type="Proteomes" id="UP000325313">
    <property type="component" value="Unassembled WGS sequence"/>
</dbReference>
<name>A0A5B0PGQ4_PUCGR</name>
<accession>A0A5B0PGQ4</accession>
<evidence type="ECO:0000313" key="3">
    <source>
        <dbReference type="Proteomes" id="UP000325313"/>
    </source>
</evidence>
<reference evidence="2 3" key="1">
    <citation type="submission" date="2019-05" db="EMBL/GenBank/DDBJ databases">
        <title>Emergence of the Ug99 lineage of the wheat stem rust pathogen through somatic hybridization.</title>
        <authorList>
            <person name="Li F."/>
            <person name="Upadhyaya N.M."/>
            <person name="Sperschneider J."/>
            <person name="Matny O."/>
            <person name="Nguyen-Phuc H."/>
            <person name="Mago R."/>
            <person name="Raley C."/>
            <person name="Miller M.E."/>
            <person name="Silverstein K.A.T."/>
            <person name="Henningsen E."/>
            <person name="Hirsch C.D."/>
            <person name="Visser B."/>
            <person name="Pretorius Z.A."/>
            <person name="Steffenson B.J."/>
            <person name="Schwessinger B."/>
            <person name="Dodds P.N."/>
            <person name="Figueroa M."/>
        </authorList>
    </citation>
    <scope>NUCLEOTIDE SEQUENCE [LARGE SCALE GENOMIC DNA]</scope>
    <source>
        <strain evidence="2 3">Ug99</strain>
    </source>
</reference>